<evidence type="ECO:0000313" key="2">
    <source>
        <dbReference type="Proteomes" id="UP000054248"/>
    </source>
</evidence>
<evidence type="ECO:0000313" key="1">
    <source>
        <dbReference type="EMBL" id="KIO22287.1"/>
    </source>
</evidence>
<dbReference type="EMBL" id="KN823113">
    <property type="protein sequence ID" value="KIO22287.1"/>
    <property type="molecule type" value="Genomic_DNA"/>
</dbReference>
<reference evidence="1 2" key="1">
    <citation type="submission" date="2014-04" db="EMBL/GenBank/DDBJ databases">
        <authorList>
            <consortium name="DOE Joint Genome Institute"/>
            <person name="Kuo A."/>
            <person name="Girlanda M."/>
            <person name="Perotto S."/>
            <person name="Kohler A."/>
            <person name="Nagy L.G."/>
            <person name="Floudas D."/>
            <person name="Copeland A."/>
            <person name="Barry K.W."/>
            <person name="Cichocki N."/>
            <person name="Veneault-Fourrey C."/>
            <person name="LaButti K."/>
            <person name="Lindquist E.A."/>
            <person name="Lipzen A."/>
            <person name="Lundell T."/>
            <person name="Morin E."/>
            <person name="Murat C."/>
            <person name="Sun H."/>
            <person name="Tunlid A."/>
            <person name="Henrissat B."/>
            <person name="Grigoriev I.V."/>
            <person name="Hibbett D.S."/>
            <person name="Martin F."/>
            <person name="Nordberg H.P."/>
            <person name="Cantor M.N."/>
            <person name="Hua S.X."/>
        </authorList>
    </citation>
    <scope>NUCLEOTIDE SEQUENCE [LARGE SCALE GENOMIC DNA]</scope>
    <source>
        <strain evidence="1 2">MUT 4182</strain>
    </source>
</reference>
<reference evidence="2" key="2">
    <citation type="submission" date="2015-01" db="EMBL/GenBank/DDBJ databases">
        <title>Evolutionary Origins and Diversification of the Mycorrhizal Mutualists.</title>
        <authorList>
            <consortium name="DOE Joint Genome Institute"/>
            <consortium name="Mycorrhizal Genomics Consortium"/>
            <person name="Kohler A."/>
            <person name="Kuo A."/>
            <person name="Nagy L.G."/>
            <person name="Floudas D."/>
            <person name="Copeland A."/>
            <person name="Barry K.W."/>
            <person name="Cichocki N."/>
            <person name="Veneault-Fourrey C."/>
            <person name="LaButti K."/>
            <person name="Lindquist E.A."/>
            <person name="Lipzen A."/>
            <person name="Lundell T."/>
            <person name="Morin E."/>
            <person name="Murat C."/>
            <person name="Riley R."/>
            <person name="Ohm R."/>
            <person name="Sun H."/>
            <person name="Tunlid A."/>
            <person name="Henrissat B."/>
            <person name="Grigoriev I.V."/>
            <person name="Hibbett D.S."/>
            <person name="Martin F."/>
        </authorList>
    </citation>
    <scope>NUCLEOTIDE SEQUENCE [LARGE SCALE GENOMIC DNA]</scope>
    <source>
        <strain evidence="2">MUT 4182</strain>
    </source>
</reference>
<dbReference type="HOGENOM" id="CLU_089422_0_0_1"/>
<protein>
    <submittedName>
        <fullName evidence="1">Uncharacterized protein</fullName>
    </submittedName>
</protein>
<sequence>MSIHFSDEELSDFELYDANRATRLVAEDEGKAFTKVLQKPAGYDAWVARENTISIANWISEKRDQSELDVNEIGRKILKRTLYRSLGAGPSIHFNRPRNNPRRPMAHKGPPSVFVRPPTPYPQINNIPLVTGPDGRLQLAQMGGRLPAYSTPDAGSSNSYTATTATYHRDPLATENARLRREIEELRTCEENTIRPGQTNYLNAVVPNEVGLNIMGLTVSDPPLVRPVAERAFATVGDTNMATN</sequence>
<dbReference type="OrthoDB" id="3258033at2759"/>
<gene>
    <name evidence="1" type="ORF">M407DRAFT_28163</name>
</gene>
<dbReference type="AlphaFoldDB" id="A0A0C3LLR5"/>
<accession>A0A0C3LLR5</accession>
<organism evidence="1 2">
    <name type="scientific">Tulasnella calospora MUT 4182</name>
    <dbReference type="NCBI Taxonomy" id="1051891"/>
    <lineage>
        <taxon>Eukaryota</taxon>
        <taxon>Fungi</taxon>
        <taxon>Dikarya</taxon>
        <taxon>Basidiomycota</taxon>
        <taxon>Agaricomycotina</taxon>
        <taxon>Agaricomycetes</taxon>
        <taxon>Cantharellales</taxon>
        <taxon>Tulasnellaceae</taxon>
        <taxon>Tulasnella</taxon>
    </lineage>
</organism>
<keyword evidence="2" id="KW-1185">Reference proteome</keyword>
<proteinExistence type="predicted"/>
<name>A0A0C3LLR5_9AGAM</name>
<dbReference type="Proteomes" id="UP000054248">
    <property type="component" value="Unassembled WGS sequence"/>
</dbReference>